<dbReference type="Proteomes" id="UP000053144">
    <property type="component" value="Chromosome 2"/>
</dbReference>
<reference evidence="2" key="1">
    <citation type="journal article" date="2015" name="Proc. Natl. Acad. Sci. U.S.A.">
        <title>Genome sequencing of adzuki bean (Vigna angularis) provides insight into high starch and low fat accumulation and domestication.</title>
        <authorList>
            <person name="Yang K."/>
            <person name="Tian Z."/>
            <person name="Chen C."/>
            <person name="Luo L."/>
            <person name="Zhao B."/>
            <person name="Wang Z."/>
            <person name="Yu L."/>
            <person name="Li Y."/>
            <person name="Sun Y."/>
            <person name="Li W."/>
            <person name="Chen Y."/>
            <person name="Li Y."/>
            <person name="Zhang Y."/>
            <person name="Ai D."/>
            <person name="Zhao J."/>
            <person name="Shang C."/>
            <person name="Ma Y."/>
            <person name="Wu B."/>
            <person name="Wang M."/>
            <person name="Gao L."/>
            <person name="Sun D."/>
            <person name="Zhang P."/>
            <person name="Guo F."/>
            <person name="Wang W."/>
            <person name="Li Y."/>
            <person name="Wang J."/>
            <person name="Varshney R.K."/>
            <person name="Wang J."/>
            <person name="Ling H.Q."/>
            <person name="Wan P."/>
        </authorList>
    </citation>
    <scope>NUCLEOTIDE SEQUENCE</scope>
    <source>
        <strain evidence="2">cv. Jingnong 6</strain>
    </source>
</reference>
<name>A0A0L9TWK1_PHAAN</name>
<organism evidence="1 2">
    <name type="scientific">Phaseolus angularis</name>
    <name type="common">Azuki bean</name>
    <name type="synonym">Vigna angularis</name>
    <dbReference type="NCBI Taxonomy" id="3914"/>
    <lineage>
        <taxon>Eukaryota</taxon>
        <taxon>Viridiplantae</taxon>
        <taxon>Streptophyta</taxon>
        <taxon>Embryophyta</taxon>
        <taxon>Tracheophyta</taxon>
        <taxon>Spermatophyta</taxon>
        <taxon>Magnoliopsida</taxon>
        <taxon>eudicotyledons</taxon>
        <taxon>Gunneridae</taxon>
        <taxon>Pentapetalae</taxon>
        <taxon>rosids</taxon>
        <taxon>fabids</taxon>
        <taxon>Fabales</taxon>
        <taxon>Fabaceae</taxon>
        <taxon>Papilionoideae</taxon>
        <taxon>50 kb inversion clade</taxon>
        <taxon>NPAAA clade</taxon>
        <taxon>indigoferoid/millettioid clade</taxon>
        <taxon>Phaseoleae</taxon>
        <taxon>Vigna</taxon>
    </lineage>
</organism>
<evidence type="ECO:0000313" key="2">
    <source>
        <dbReference type="Proteomes" id="UP000053144"/>
    </source>
</evidence>
<dbReference type="EMBL" id="CM003372">
    <property type="protein sequence ID" value="KOM34930.1"/>
    <property type="molecule type" value="Genomic_DNA"/>
</dbReference>
<evidence type="ECO:0000313" key="1">
    <source>
        <dbReference type="EMBL" id="KOM34930.1"/>
    </source>
</evidence>
<sequence>MDVCAATDVWSLWFGVGEDDGGFLMQMRCKGKLAYAQREETKIGSCPFYSRRLVAARCACKNDHFNLISRNDLQGVNGDSAREWRRLMENTRFCFTFLRSGTSRLTVSLMVVENGSLLRVSWWRWKSRKKLKMMMEDSRLWRSRSVLVTGYHDDVGEDDGWWSDVGVWWSSSDDTISWWRHNVVDKGIGKVRELGFLWR</sequence>
<accession>A0A0L9TWK1</accession>
<protein>
    <submittedName>
        <fullName evidence="1">Uncharacterized protein</fullName>
    </submittedName>
</protein>
<proteinExistence type="predicted"/>
<gene>
    <name evidence="1" type="ORF">LR48_Vigan02g108000</name>
</gene>
<dbReference type="AlphaFoldDB" id="A0A0L9TWK1"/>
<dbReference type="Gramene" id="KOM34930">
    <property type="protein sequence ID" value="KOM34930"/>
    <property type="gene ID" value="LR48_Vigan02g108000"/>
</dbReference>